<dbReference type="GO" id="GO:1990817">
    <property type="term" value="F:poly(A) RNA polymerase activity"/>
    <property type="evidence" value="ECO:0007669"/>
    <property type="project" value="UniProtKB-EC"/>
</dbReference>
<dbReference type="PANTHER" id="PTHR23092">
    <property type="entry name" value="POLY(A) RNA POLYMERASE"/>
    <property type="match status" value="1"/>
</dbReference>
<feature type="domain" description="Poly(A) RNA polymerase mitochondrial-like central palm" evidence="6">
    <location>
        <begin position="168"/>
        <end position="311"/>
    </location>
</feature>
<evidence type="ECO:0000313" key="7">
    <source>
        <dbReference type="EMBL" id="KAF2687926.1"/>
    </source>
</evidence>
<evidence type="ECO:0000256" key="4">
    <source>
        <dbReference type="ARBA" id="ARBA00022842"/>
    </source>
</evidence>
<dbReference type="EC" id="2.7.7.19" evidence="2"/>
<dbReference type="InterPro" id="IPR054708">
    <property type="entry name" value="MTPAP-like_central"/>
</dbReference>
<evidence type="ECO:0000256" key="1">
    <source>
        <dbReference type="ARBA" id="ARBA00008593"/>
    </source>
</evidence>
<dbReference type="Pfam" id="PF03828">
    <property type="entry name" value="PAP_assoc"/>
    <property type="match status" value="1"/>
</dbReference>
<dbReference type="GO" id="GO:0010605">
    <property type="term" value="P:negative regulation of macromolecule metabolic process"/>
    <property type="evidence" value="ECO:0007669"/>
    <property type="project" value="UniProtKB-ARBA"/>
</dbReference>
<evidence type="ECO:0000256" key="2">
    <source>
        <dbReference type="ARBA" id="ARBA00012388"/>
    </source>
</evidence>
<gene>
    <name evidence="7" type="ORF">K458DRAFT_332404</name>
</gene>
<dbReference type="Pfam" id="PF22600">
    <property type="entry name" value="MTPAP-like_central"/>
    <property type="match status" value="1"/>
</dbReference>
<dbReference type="SUPFAM" id="SSF81301">
    <property type="entry name" value="Nucleotidyltransferase"/>
    <property type="match status" value="1"/>
</dbReference>
<dbReference type="GO" id="GO:0003729">
    <property type="term" value="F:mRNA binding"/>
    <property type="evidence" value="ECO:0007669"/>
    <property type="project" value="TreeGrafter"/>
</dbReference>
<dbReference type="OrthoDB" id="273917at2759"/>
<dbReference type="PANTHER" id="PTHR23092:SF15">
    <property type="entry name" value="INACTIVE NON-CANONICAL POLY(A) RNA POLYMERASE PROTEIN TRF4-2-RELATED"/>
    <property type="match status" value="1"/>
</dbReference>
<dbReference type="CDD" id="cd05402">
    <property type="entry name" value="NT_PAP_TUTase"/>
    <property type="match status" value="1"/>
</dbReference>
<protein>
    <recommendedName>
        <fullName evidence="2">polynucleotide adenylyltransferase</fullName>
        <ecNumber evidence="2">2.7.7.19</ecNumber>
    </recommendedName>
</protein>
<dbReference type="Gene3D" id="1.10.1410.10">
    <property type="match status" value="1"/>
</dbReference>
<dbReference type="GO" id="GO:0046872">
    <property type="term" value="F:metal ion binding"/>
    <property type="evidence" value="ECO:0007669"/>
    <property type="project" value="UniProtKB-KW"/>
</dbReference>
<keyword evidence="4" id="KW-0460">Magnesium</keyword>
<name>A0A6G1JBL6_9PLEO</name>
<evidence type="ECO:0000256" key="3">
    <source>
        <dbReference type="ARBA" id="ARBA00022723"/>
    </source>
</evidence>
<keyword evidence="8" id="KW-1185">Reference proteome</keyword>
<dbReference type="GO" id="GO:0005730">
    <property type="term" value="C:nucleolus"/>
    <property type="evidence" value="ECO:0007669"/>
    <property type="project" value="TreeGrafter"/>
</dbReference>
<dbReference type="GO" id="GO:0031123">
    <property type="term" value="P:RNA 3'-end processing"/>
    <property type="evidence" value="ECO:0007669"/>
    <property type="project" value="TreeGrafter"/>
</dbReference>
<dbReference type="Gene3D" id="3.30.460.10">
    <property type="entry name" value="Beta Polymerase, domain 2"/>
    <property type="match status" value="1"/>
</dbReference>
<evidence type="ECO:0000259" key="6">
    <source>
        <dbReference type="Pfam" id="PF22600"/>
    </source>
</evidence>
<dbReference type="EMBL" id="MU005574">
    <property type="protein sequence ID" value="KAF2687926.1"/>
    <property type="molecule type" value="Genomic_DNA"/>
</dbReference>
<proteinExistence type="inferred from homology"/>
<evidence type="ECO:0000313" key="8">
    <source>
        <dbReference type="Proteomes" id="UP000799291"/>
    </source>
</evidence>
<dbReference type="AlphaFoldDB" id="A0A6G1JBL6"/>
<sequence>MKPHRVRQICRSRNPFTPSIALWQHFVLPWHALRQQRPIMYVATEAAPGSLPSTETQLSPPAPMPADAPKDQIEYEPNREPVIRRVADTRAQIYDLRRNTGKATGKSERKIEHLMQKTMSAFDESEDYEGVVVEAITTARAVDEKLLPWVIQNKAGERGTAEDRLALEIAKFHDYARPSRTEALGRRNIIEQVRNHVREALPSHILEVFGSERTGIALATSDIDLRLMRHEDLVDGRGKMPPDGEERRLLLKDLQTLHRKKFYGNRAYLMPVMRHARYPLISLQDRASGIDVQIVLSNDTSLSRELMQQYMQEFPFLRQLYSVVKTIFDARGLSDVFRGGFGSYTIFMMVVASLKHKPHKRNDAMGALLNFLRFWGHFDTTKQGVSIEPPILFDKSEVLVMTDTAKQHILSGKHKPLPPYMMCLRDPADETNDLGRRAIAIKHVQTTFRHLDKKLTKDLTANTRHSFLKLFVGDIFTLNKARRQKLDAEGRKVLKTMQTSIAHKAQAIIEEEHAATQKARATDQKAVELNPRKPDESLHDDMGETVTSILEMPSVEELGKDGLDVELKRFRERHARLGGQCVSGN</sequence>
<comment type="similarity">
    <text evidence="1">Belongs to the DNA polymerase type-B-like family.</text>
</comment>
<dbReference type="InterPro" id="IPR002058">
    <property type="entry name" value="PAP_assoc"/>
</dbReference>
<dbReference type="Proteomes" id="UP000799291">
    <property type="component" value="Unassembled WGS sequence"/>
</dbReference>
<reference evidence="7" key="1">
    <citation type="journal article" date="2020" name="Stud. Mycol.">
        <title>101 Dothideomycetes genomes: a test case for predicting lifestyles and emergence of pathogens.</title>
        <authorList>
            <person name="Haridas S."/>
            <person name="Albert R."/>
            <person name="Binder M."/>
            <person name="Bloem J."/>
            <person name="Labutti K."/>
            <person name="Salamov A."/>
            <person name="Andreopoulos B."/>
            <person name="Baker S."/>
            <person name="Barry K."/>
            <person name="Bills G."/>
            <person name="Bluhm B."/>
            <person name="Cannon C."/>
            <person name="Castanera R."/>
            <person name="Culley D."/>
            <person name="Daum C."/>
            <person name="Ezra D."/>
            <person name="Gonzalez J."/>
            <person name="Henrissat B."/>
            <person name="Kuo A."/>
            <person name="Liang C."/>
            <person name="Lipzen A."/>
            <person name="Lutzoni F."/>
            <person name="Magnuson J."/>
            <person name="Mondo S."/>
            <person name="Nolan M."/>
            <person name="Ohm R."/>
            <person name="Pangilinan J."/>
            <person name="Park H.-J."/>
            <person name="Ramirez L."/>
            <person name="Alfaro M."/>
            <person name="Sun H."/>
            <person name="Tritt A."/>
            <person name="Yoshinaga Y."/>
            <person name="Zwiers L.-H."/>
            <person name="Turgeon B."/>
            <person name="Goodwin S."/>
            <person name="Spatafora J."/>
            <person name="Crous P."/>
            <person name="Grigoriev I."/>
        </authorList>
    </citation>
    <scope>NUCLEOTIDE SEQUENCE</scope>
    <source>
        <strain evidence="7">CBS 122367</strain>
    </source>
</reference>
<organism evidence="7 8">
    <name type="scientific">Lentithecium fluviatile CBS 122367</name>
    <dbReference type="NCBI Taxonomy" id="1168545"/>
    <lineage>
        <taxon>Eukaryota</taxon>
        <taxon>Fungi</taxon>
        <taxon>Dikarya</taxon>
        <taxon>Ascomycota</taxon>
        <taxon>Pezizomycotina</taxon>
        <taxon>Dothideomycetes</taxon>
        <taxon>Pleosporomycetidae</taxon>
        <taxon>Pleosporales</taxon>
        <taxon>Massarineae</taxon>
        <taxon>Lentitheciaceae</taxon>
        <taxon>Lentithecium</taxon>
    </lineage>
</organism>
<accession>A0A6G1JBL6</accession>
<dbReference type="SUPFAM" id="SSF81631">
    <property type="entry name" value="PAP/OAS1 substrate-binding domain"/>
    <property type="match status" value="1"/>
</dbReference>
<dbReference type="GO" id="GO:0031499">
    <property type="term" value="C:TRAMP complex"/>
    <property type="evidence" value="ECO:0007669"/>
    <property type="project" value="TreeGrafter"/>
</dbReference>
<evidence type="ECO:0000259" key="5">
    <source>
        <dbReference type="Pfam" id="PF03828"/>
    </source>
</evidence>
<dbReference type="InterPro" id="IPR045862">
    <property type="entry name" value="Trf4-like"/>
</dbReference>
<dbReference type="GO" id="GO:0043634">
    <property type="term" value="P:polyadenylation-dependent ncRNA catabolic process"/>
    <property type="evidence" value="ECO:0007669"/>
    <property type="project" value="TreeGrafter"/>
</dbReference>
<keyword evidence="3" id="KW-0479">Metal-binding</keyword>
<dbReference type="InterPro" id="IPR043519">
    <property type="entry name" value="NT_sf"/>
</dbReference>
<feature type="domain" description="PAP-associated" evidence="5">
    <location>
        <begin position="368"/>
        <end position="432"/>
    </location>
</feature>